<accession>A0A1V8RJI2</accession>
<dbReference type="Proteomes" id="UP000191905">
    <property type="component" value="Unassembled WGS sequence"/>
</dbReference>
<evidence type="ECO:0000259" key="1">
    <source>
        <dbReference type="Pfam" id="PF06250"/>
    </source>
</evidence>
<feature type="domain" description="YhcG N-terminal" evidence="2">
    <location>
        <begin position="33"/>
        <end position="169"/>
    </location>
</feature>
<evidence type="ECO:0008006" key="5">
    <source>
        <dbReference type="Google" id="ProtNLM"/>
    </source>
</evidence>
<dbReference type="GO" id="GO:0003676">
    <property type="term" value="F:nucleic acid binding"/>
    <property type="evidence" value="ECO:0007669"/>
    <property type="project" value="InterPro"/>
</dbReference>
<protein>
    <recommendedName>
        <fullName evidence="5">DUF1016 domain-containing protein</fullName>
    </recommendedName>
</protein>
<evidence type="ECO:0000313" key="3">
    <source>
        <dbReference type="EMBL" id="OQM73266.1"/>
    </source>
</evidence>
<gene>
    <name evidence="3" type="ORF">BFN67_09780</name>
</gene>
<reference evidence="3 4" key="1">
    <citation type="journal article" date="2016" name="Int. J. Syst. Evol. Microbiol.">
        <title>Pseudaminobacter manganicus sp. nov., isolated from sludge of a manganese mine.</title>
        <authorList>
            <person name="Li J."/>
            <person name="Huang J."/>
            <person name="Liao S."/>
            <person name="Wang G."/>
        </authorList>
    </citation>
    <scope>NUCLEOTIDE SEQUENCE [LARGE SCALE GENOMIC DNA]</scope>
    <source>
        <strain evidence="3 4">JH-7</strain>
    </source>
</reference>
<dbReference type="InterPro" id="IPR011856">
    <property type="entry name" value="tRNA_endonuc-like_dom_sf"/>
</dbReference>
<comment type="caution">
    <text evidence="3">The sequence shown here is derived from an EMBL/GenBank/DDBJ whole genome shotgun (WGS) entry which is preliminary data.</text>
</comment>
<dbReference type="Pfam" id="PF06250">
    <property type="entry name" value="YhcG_C"/>
    <property type="match status" value="1"/>
</dbReference>
<dbReference type="RefSeq" id="WP_080921880.1">
    <property type="nucleotide sequence ID" value="NZ_MDET01000060.1"/>
</dbReference>
<dbReference type="STRING" id="1873176.BFN67_09780"/>
<proteinExistence type="predicted"/>
<dbReference type="PANTHER" id="PTHR30547:SF0">
    <property type="entry name" value="BLR8175 PROTEIN"/>
    <property type="match status" value="1"/>
</dbReference>
<evidence type="ECO:0000313" key="4">
    <source>
        <dbReference type="Proteomes" id="UP000191905"/>
    </source>
</evidence>
<dbReference type="InterPro" id="IPR009362">
    <property type="entry name" value="YhcG_C"/>
</dbReference>
<name>A0A1V8RJI2_9HYPH</name>
<evidence type="ECO:0000259" key="2">
    <source>
        <dbReference type="Pfam" id="PF17761"/>
    </source>
</evidence>
<dbReference type="AlphaFoldDB" id="A0A1V8RJI2"/>
<dbReference type="InterPro" id="IPR053148">
    <property type="entry name" value="PD-DEXK-like_domain"/>
</dbReference>
<organism evidence="3 4">
    <name type="scientific">Manganibacter manganicus</name>
    <dbReference type="NCBI Taxonomy" id="1873176"/>
    <lineage>
        <taxon>Bacteria</taxon>
        <taxon>Pseudomonadati</taxon>
        <taxon>Pseudomonadota</taxon>
        <taxon>Alphaproteobacteria</taxon>
        <taxon>Hyphomicrobiales</taxon>
        <taxon>Phyllobacteriaceae</taxon>
        <taxon>Manganibacter</taxon>
    </lineage>
</organism>
<dbReference type="PANTHER" id="PTHR30547">
    <property type="entry name" value="UNCHARACTERIZED PROTEIN YHCG-RELATED"/>
    <property type="match status" value="1"/>
</dbReference>
<dbReference type="Pfam" id="PF17761">
    <property type="entry name" value="DUF1016_N"/>
    <property type="match status" value="1"/>
</dbReference>
<feature type="domain" description="YhcG PDDEXK nuclease" evidence="1">
    <location>
        <begin position="190"/>
        <end position="344"/>
    </location>
</feature>
<dbReference type="EMBL" id="MDET01000060">
    <property type="protein sequence ID" value="OQM73266.1"/>
    <property type="molecule type" value="Genomic_DNA"/>
</dbReference>
<dbReference type="InterPro" id="IPR041527">
    <property type="entry name" value="YhcG_N"/>
</dbReference>
<dbReference type="Gene3D" id="3.40.1350.10">
    <property type="match status" value="1"/>
</dbReference>
<keyword evidence="4" id="KW-1185">Reference proteome</keyword>
<sequence>MTRPPKSPAPRRAGTAAPAADIDPQSYAAFVGDLKQRIIEARHRASLSVNREMILLYWTIGRDILTRQEREGWGAKVVDRLAGDLRQAFPEMTGLSSRNLKYMRALADAWPDPEIVQRVVAQLPWGHNVSLLDTVKAPEERAWYARQAIEHGWTRPVLVHQIESNLFVRQGSALTNFSRTLPAAQSELAQQILKDPYTFDFLSLGPDMLERDLERGLIEHLRAMILELGKGFAFVGSQYHLEVGGQDYYLDLLFYHLRLRCFVVIELKIEDFKPEFAGKMNFYLSAVDDQLRHPDDQPTIGIILCKGRNEVIVEYTLRDTSKPMGVAQYRLSPGLPPQLQRDLPTVEELAREFPLMSVVKLRIEIERTLRDFLIDNGGTPERPAGIGEMVSALQKREIAPASTTPFLASLRVMLEASHGVDVDGTSAQRAIDVGTTFLAELRELRARGGKDG</sequence>